<dbReference type="VEuPathDB" id="VectorBase:ADIR015575"/>
<evidence type="ECO:0000256" key="10">
    <source>
        <dbReference type="SAM" id="Phobius"/>
    </source>
</evidence>
<dbReference type="PANTHER" id="PTHR21137:SF35">
    <property type="entry name" value="ODORANT RECEPTOR 19A-RELATED"/>
    <property type="match status" value="1"/>
</dbReference>
<evidence type="ECO:0000256" key="5">
    <source>
        <dbReference type="ARBA" id="ARBA00022725"/>
    </source>
</evidence>
<keyword evidence="5" id="KW-0552">Olfaction</keyword>
<evidence type="ECO:0000256" key="6">
    <source>
        <dbReference type="ARBA" id="ARBA00022989"/>
    </source>
</evidence>
<proteinExistence type="predicted"/>
<dbReference type="Proteomes" id="UP000075884">
    <property type="component" value="Unassembled WGS sequence"/>
</dbReference>
<feature type="transmembrane region" description="Helical" evidence="10">
    <location>
        <begin position="64"/>
        <end position="83"/>
    </location>
</feature>
<protein>
    <recommendedName>
        <fullName evidence="13">Odorant receptor</fullName>
    </recommendedName>
</protein>
<keyword evidence="2" id="KW-1003">Cell membrane</keyword>
<evidence type="ECO:0000256" key="2">
    <source>
        <dbReference type="ARBA" id="ARBA00022475"/>
    </source>
</evidence>
<evidence type="ECO:0000256" key="8">
    <source>
        <dbReference type="ARBA" id="ARBA00023170"/>
    </source>
</evidence>
<accession>A0A182NZ75</accession>
<dbReference type="GO" id="GO:0004984">
    <property type="term" value="F:olfactory receptor activity"/>
    <property type="evidence" value="ECO:0007669"/>
    <property type="project" value="InterPro"/>
</dbReference>
<reference evidence="12" key="1">
    <citation type="submission" date="2013-03" db="EMBL/GenBank/DDBJ databases">
        <title>The Genome Sequence of Anopheles dirus WRAIR2.</title>
        <authorList>
            <consortium name="The Broad Institute Genomics Platform"/>
            <person name="Neafsey D.E."/>
            <person name="Walton C."/>
            <person name="Walker B."/>
            <person name="Young S.K."/>
            <person name="Zeng Q."/>
            <person name="Gargeya S."/>
            <person name="Fitzgerald M."/>
            <person name="Haas B."/>
            <person name="Abouelleil A."/>
            <person name="Allen A.W."/>
            <person name="Alvarado L."/>
            <person name="Arachchi H.M."/>
            <person name="Berlin A.M."/>
            <person name="Chapman S.B."/>
            <person name="Gainer-Dewar J."/>
            <person name="Goldberg J."/>
            <person name="Griggs A."/>
            <person name="Gujja S."/>
            <person name="Hansen M."/>
            <person name="Howarth C."/>
            <person name="Imamovic A."/>
            <person name="Ireland A."/>
            <person name="Larimer J."/>
            <person name="McCowan C."/>
            <person name="Murphy C."/>
            <person name="Pearson M."/>
            <person name="Poon T.W."/>
            <person name="Priest M."/>
            <person name="Roberts A."/>
            <person name="Saif S."/>
            <person name="Shea T."/>
            <person name="Sisk P."/>
            <person name="Sykes S."/>
            <person name="Wortman J."/>
            <person name="Nusbaum C."/>
            <person name="Birren B."/>
        </authorList>
    </citation>
    <scope>NUCLEOTIDE SEQUENCE [LARGE SCALE GENOMIC DNA]</scope>
    <source>
        <strain evidence="12">WRAIR2</strain>
    </source>
</reference>
<keyword evidence="6 10" id="KW-1133">Transmembrane helix</keyword>
<evidence type="ECO:0000313" key="11">
    <source>
        <dbReference type="EnsemblMetazoa" id="ADIR015575-PA"/>
    </source>
</evidence>
<evidence type="ECO:0008006" key="13">
    <source>
        <dbReference type="Google" id="ProtNLM"/>
    </source>
</evidence>
<dbReference type="InterPro" id="IPR004117">
    <property type="entry name" value="7tm6_olfct_rcpt"/>
</dbReference>
<dbReference type="STRING" id="7168.A0A182NZ75"/>
<keyword evidence="4 10" id="KW-0812">Transmembrane</keyword>
<keyword evidence="12" id="KW-1185">Reference proteome</keyword>
<keyword evidence="8" id="KW-0675">Receptor</keyword>
<evidence type="ECO:0000256" key="3">
    <source>
        <dbReference type="ARBA" id="ARBA00022606"/>
    </source>
</evidence>
<dbReference type="PANTHER" id="PTHR21137">
    <property type="entry name" value="ODORANT RECEPTOR"/>
    <property type="match status" value="1"/>
</dbReference>
<name>A0A182NZ75_9DIPT</name>
<evidence type="ECO:0000256" key="4">
    <source>
        <dbReference type="ARBA" id="ARBA00022692"/>
    </source>
</evidence>
<dbReference type="GO" id="GO:0005549">
    <property type="term" value="F:odorant binding"/>
    <property type="evidence" value="ECO:0007669"/>
    <property type="project" value="InterPro"/>
</dbReference>
<evidence type="ECO:0000256" key="9">
    <source>
        <dbReference type="ARBA" id="ARBA00023224"/>
    </source>
</evidence>
<organism evidence="11 12">
    <name type="scientific">Anopheles dirus</name>
    <dbReference type="NCBI Taxonomy" id="7168"/>
    <lineage>
        <taxon>Eukaryota</taxon>
        <taxon>Metazoa</taxon>
        <taxon>Ecdysozoa</taxon>
        <taxon>Arthropoda</taxon>
        <taxon>Hexapoda</taxon>
        <taxon>Insecta</taxon>
        <taxon>Pterygota</taxon>
        <taxon>Neoptera</taxon>
        <taxon>Endopterygota</taxon>
        <taxon>Diptera</taxon>
        <taxon>Nematocera</taxon>
        <taxon>Culicoidea</taxon>
        <taxon>Culicidae</taxon>
        <taxon>Anophelinae</taxon>
        <taxon>Anopheles</taxon>
    </lineage>
</organism>
<dbReference type="GO" id="GO:0007165">
    <property type="term" value="P:signal transduction"/>
    <property type="evidence" value="ECO:0007669"/>
    <property type="project" value="UniProtKB-KW"/>
</dbReference>
<keyword evidence="3" id="KW-0716">Sensory transduction</keyword>
<dbReference type="GO" id="GO:0005886">
    <property type="term" value="C:plasma membrane"/>
    <property type="evidence" value="ECO:0007669"/>
    <property type="project" value="UniProtKB-SubCell"/>
</dbReference>
<dbReference type="AlphaFoldDB" id="A0A182NZ75"/>
<evidence type="ECO:0000313" key="12">
    <source>
        <dbReference type="Proteomes" id="UP000075884"/>
    </source>
</evidence>
<comment type="subcellular location">
    <subcellularLocation>
        <location evidence="1">Cell membrane</location>
        <topology evidence="1">Multi-pass membrane protein</topology>
    </subcellularLocation>
</comment>
<sequence length="179" mass="20632">MRWYYDSSGGSACTIINNLRSEFSNCLFLNNAEECFGLMCLVHVAMGVFTICDSMLLVVLTDWYPPYCFMMVGFLELTIYFLIGHIAEVKIDEMYDTIISMPWYKLPVLHQKEFNLFLCRQQRPMMLTAYGFHPLNFEAYMSVRIAIGKLSTSHGFILNHFSTGLEGTLSVLYYDDAMP</sequence>
<keyword evidence="7 10" id="KW-0472">Membrane</keyword>
<keyword evidence="9" id="KW-0807">Transducer</keyword>
<evidence type="ECO:0000256" key="7">
    <source>
        <dbReference type="ARBA" id="ARBA00023136"/>
    </source>
</evidence>
<dbReference type="EnsemblMetazoa" id="ADIR015575-RA">
    <property type="protein sequence ID" value="ADIR015575-PA"/>
    <property type="gene ID" value="ADIR015575"/>
</dbReference>
<dbReference type="Pfam" id="PF02949">
    <property type="entry name" value="7tm_6"/>
    <property type="match status" value="1"/>
</dbReference>
<evidence type="ECO:0000256" key="1">
    <source>
        <dbReference type="ARBA" id="ARBA00004651"/>
    </source>
</evidence>
<reference evidence="11" key="2">
    <citation type="submission" date="2020-05" db="UniProtKB">
        <authorList>
            <consortium name="EnsemblMetazoa"/>
        </authorList>
    </citation>
    <scope>IDENTIFICATION</scope>
    <source>
        <strain evidence="11">WRAIR2</strain>
    </source>
</reference>
<feature type="transmembrane region" description="Helical" evidence="10">
    <location>
        <begin position="35"/>
        <end position="58"/>
    </location>
</feature>